<dbReference type="EMBL" id="JACRDE010000349">
    <property type="protein sequence ID" value="MBI5250487.1"/>
    <property type="molecule type" value="Genomic_DNA"/>
</dbReference>
<sequence length="58" mass="6881">MDKMALLKRLSEERYEYFATIGLSPVKCRQLVAEKLEVWRNMPVDELQRIMDTEDFGS</sequence>
<accession>A0A9D6V2Y6</accession>
<reference evidence="1" key="1">
    <citation type="submission" date="2020-07" db="EMBL/GenBank/DDBJ databases">
        <title>Huge and variable diversity of episymbiotic CPR bacteria and DPANN archaea in groundwater ecosystems.</title>
        <authorList>
            <person name="He C.Y."/>
            <person name="Keren R."/>
            <person name="Whittaker M."/>
            <person name="Farag I.F."/>
            <person name="Doudna J."/>
            <person name="Cate J.H.D."/>
            <person name="Banfield J.F."/>
        </authorList>
    </citation>
    <scope>NUCLEOTIDE SEQUENCE</scope>
    <source>
        <strain evidence="1">NC_groundwater_1664_Pr3_B-0.1um_52_9</strain>
    </source>
</reference>
<comment type="caution">
    <text evidence="1">The sequence shown here is derived from an EMBL/GenBank/DDBJ whole genome shotgun (WGS) entry which is preliminary data.</text>
</comment>
<proteinExistence type="predicted"/>
<evidence type="ECO:0000313" key="1">
    <source>
        <dbReference type="EMBL" id="MBI5250487.1"/>
    </source>
</evidence>
<gene>
    <name evidence="1" type="ORF">HY912_13420</name>
</gene>
<name>A0A9D6V2Y6_9BACT</name>
<evidence type="ECO:0000313" key="2">
    <source>
        <dbReference type="Proteomes" id="UP000807825"/>
    </source>
</evidence>
<dbReference type="Proteomes" id="UP000807825">
    <property type="component" value="Unassembled WGS sequence"/>
</dbReference>
<dbReference type="AlphaFoldDB" id="A0A9D6V2Y6"/>
<organism evidence="1 2">
    <name type="scientific">Desulfomonile tiedjei</name>
    <dbReference type="NCBI Taxonomy" id="2358"/>
    <lineage>
        <taxon>Bacteria</taxon>
        <taxon>Pseudomonadati</taxon>
        <taxon>Thermodesulfobacteriota</taxon>
        <taxon>Desulfomonilia</taxon>
        <taxon>Desulfomonilales</taxon>
        <taxon>Desulfomonilaceae</taxon>
        <taxon>Desulfomonile</taxon>
    </lineage>
</organism>
<protein>
    <submittedName>
        <fullName evidence="1">Uncharacterized protein</fullName>
    </submittedName>
</protein>